<dbReference type="GO" id="GO:0005886">
    <property type="term" value="C:plasma membrane"/>
    <property type="evidence" value="ECO:0007669"/>
    <property type="project" value="UniProtKB-SubCell"/>
</dbReference>
<keyword evidence="12" id="KW-1185">Reference proteome</keyword>
<proteinExistence type="inferred from homology"/>
<evidence type="ECO:0000256" key="7">
    <source>
        <dbReference type="ARBA" id="ARBA00023136"/>
    </source>
</evidence>
<evidence type="ECO:0000256" key="5">
    <source>
        <dbReference type="ARBA" id="ARBA00022692"/>
    </source>
</evidence>
<dbReference type="EMBL" id="QURN01000014">
    <property type="protein sequence ID" value="RFC65761.1"/>
    <property type="molecule type" value="Genomic_DNA"/>
</dbReference>
<evidence type="ECO:0000256" key="3">
    <source>
        <dbReference type="ARBA" id="ARBA00022475"/>
    </source>
</evidence>
<name>A0A371X990_9HYPH</name>
<comment type="similarity">
    <text evidence="2">Belongs to the bacterial sugar transferase family.</text>
</comment>
<keyword evidence="6 9" id="KW-1133">Transmembrane helix</keyword>
<dbReference type="GO" id="GO:0016780">
    <property type="term" value="F:phosphotransferase activity, for other substituted phosphate groups"/>
    <property type="evidence" value="ECO:0007669"/>
    <property type="project" value="TreeGrafter"/>
</dbReference>
<reference evidence="12" key="1">
    <citation type="submission" date="2018-08" db="EMBL/GenBank/DDBJ databases">
        <authorList>
            <person name="Im W.T."/>
        </authorList>
    </citation>
    <scope>NUCLEOTIDE SEQUENCE [LARGE SCALE GENOMIC DNA]</scope>
    <source>
        <strain evidence="12">LA-28</strain>
    </source>
</reference>
<organism evidence="11 12">
    <name type="scientific">Mesorhizobium denitrificans</name>
    <dbReference type="NCBI Taxonomy" id="2294114"/>
    <lineage>
        <taxon>Bacteria</taxon>
        <taxon>Pseudomonadati</taxon>
        <taxon>Pseudomonadota</taxon>
        <taxon>Alphaproteobacteria</taxon>
        <taxon>Hyphomicrobiales</taxon>
        <taxon>Phyllobacteriaceae</taxon>
        <taxon>Mesorhizobium</taxon>
    </lineage>
</organism>
<dbReference type="Pfam" id="PF02397">
    <property type="entry name" value="Bac_transf"/>
    <property type="match status" value="1"/>
</dbReference>
<evidence type="ECO:0000256" key="8">
    <source>
        <dbReference type="ARBA" id="ARBA00023169"/>
    </source>
</evidence>
<evidence type="ECO:0000256" key="6">
    <source>
        <dbReference type="ARBA" id="ARBA00022989"/>
    </source>
</evidence>
<comment type="caution">
    <text evidence="11">The sequence shown here is derived from an EMBL/GenBank/DDBJ whole genome shotgun (WGS) entry which is preliminary data.</text>
</comment>
<evidence type="ECO:0000259" key="10">
    <source>
        <dbReference type="Pfam" id="PF02397"/>
    </source>
</evidence>
<keyword evidence="5 9" id="KW-0812">Transmembrane</keyword>
<comment type="subcellular location">
    <subcellularLocation>
        <location evidence="1">Cell membrane</location>
    </subcellularLocation>
</comment>
<sequence>MTEIVSSNLLDRGKSVVLIAPGGVWKRLFDVVAATSALILLSPLFLFVAALVKYDDGGRIFFGHRRIGQGGNEFRCLKFRTMVPNSEEVLSSYLRRNRAARIEWQATRKLKRDPRVTPLGRVLRKLSVDELPQLINIIKGDMSLVGPRPVIDDELEYYGPDLHCYLAVRPGLTGLWQISGRNDVSYEDRVAYDRQYYEGWSFIRDLRIIVLTVPAILSSRGSY</sequence>
<keyword evidence="7 9" id="KW-0472">Membrane</keyword>
<dbReference type="AlphaFoldDB" id="A0A371X990"/>
<gene>
    <name evidence="11" type="ORF">DY251_17165</name>
</gene>
<protein>
    <submittedName>
        <fullName evidence="11">Sugar transferase</fullName>
    </submittedName>
</protein>
<feature type="transmembrane region" description="Helical" evidence="9">
    <location>
        <begin position="31"/>
        <end position="52"/>
    </location>
</feature>
<keyword evidence="8" id="KW-0270">Exopolysaccharide synthesis</keyword>
<evidence type="ECO:0000256" key="2">
    <source>
        <dbReference type="ARBA" id="ARBA00006464"/>
    </source>
</evidence>
<feature type="domain" description="Bacterial sugar transferase" evidence="10">
    <location>
        <begin position="26"/>
        <end position="217"/>
    </location>
</feature>
<evidence type="ECO:0000256" key="4">
    <source>
        <dbReference type="ARBA" id="ARBA00022679"/>
    </source>
</evidence>
<evidence type="ECO:0000313" key="12">
    <source>
        <dbReference type="Proteomes" id="UP000262379"/>
    </source>
</evidence>
<dbReference type="InterPro" id="IPR003362">
    <property type="entry name" value="Bact_transf"/>
</dbReference>
<dbReference type="PANTHER" id="PTHR30576">
    <property type="entry name" value="COLANIC BIOSYNTHESIS UDP-GLUCOSE LIPID CARRIER TRANSFERASE"/>
    <property type="match status" value="1"/>
</dbReference>
<dbReference type="GO" id="GO:0000271">
    <property type="term" value="P:polysaccharide biosynthetic process"/>
    <property type="evidence" value="ECO:0007669"/>
    <property type="project" value="UniProtKB-KW"/>
</dbReference>
<evidence type="ECO:0000256" key="1">
    <source>
        <dbReference type="ARBA" id="ARBA00004236"/>
    </source>
</evidence>
<keyword evidence="4 11" id="KW-0808">Transferase</keyword>
<accession>A0A371X990</accession>
<keyword evidence="3" id="KW-1003">Cell membrane</keyword>
<dbReference type="PANTHER" id="PTHR30576:SF4">
    <property type="entry name" value="UNDECAPRENYL-PHOSPHATE GALACTOSE PHOSPHOTRANSFERASE"/>
    <property type="match status" value="1"/>
</dbReference>
<dbReference type="Proteomes" id="UP000262379">
    <property type="component" value="Unassembled WGS sequence"/>
</dbReference>
<evidence type="ECO:0000313" key="11">
    <source>
        <dbReference type="EMBL" id="RFC65761.1"/>
    </source>
</evidence>
<evidence type="ECO:0000256" key="9">
    <source>
        <dbReference type="SAM" id="Phobius"/>
    </source>
</evidence>